<dbReference type="InterPro" id="IPR006527">
    <property type="entry name" value="F-box-assoc_dom_typ1"/>
</dbReference>
<dbReference type="Gene3D" id="1.20.1280.50">
    <property type="match status" value="1"/>
</dbReference>
<dbReference type="NCBIfam" id="TIGR01640">
    <property type="entry name" value="F_box_assoc_1"/>
    <property type="match status" value="1"/>
</dbReference>
<protein>
    <submittedName>
        <fullName evidence="2">F-box protein family</fullName>
    </submittedName>
</protein>
<dbReference type="InterPro" id="IPR036047">
    <property type="entry name" value="F-box-like_dom_sf"/>
</dbReference>
<dbReference type="KEGG" id="qsa:O6P43_004689"/>
<dbReference type="Proteomes" id="UP001163823">
    <property type="component" value="Chromosome 3"/>
</dbReference>
<evidence type="ECO:0000313" key="2">
    <source>
        <dbReference type="EMBL" id="KAJ7974649.1"/>
    </source>
</evidence>
<reference evidence="2" key="1">
    <citation type="journal article" date="2023" name="Science">
        <title>Elucidation of the pathway for biosynthesis of saponin adjuvants from the soapbark tree.</title>
        <authorList>
            <person name="Reed J."/>
            <person name="Orme A."/>
            <person name="El-Demerdash A."/>
            <person name="Owen C."/>
            <person name="Martin L.B.B."/>
            <person name="Misra R.C."/>
            <person name="Kikuchi S."/>
            <person name="Rejzek M."/>
            <person name="Martin A.C."/>
            <person name="Harkess A."/>
            <person name="Leebens-Mack J."/>
            <person name="Louveau T."/>
            <person name="Stephenson M.J."/>
            <person name="Osbourn A."/>
        </authorList>
    </citation>
    <scope>NUCLEOTIDE SEQUENCE</scope>
    <source>
        <strain evidence="2">S10</strain>
    </source>
</reference>
<dbReference type="EMBL" id="JARAOO010000003">
    <property type="protein sequence ID" value="KAJ7974649.1"/>
    <property type="molecule type" value="Genomic_DNA"/>
</dbReference>
<comment type="caution">
    <text evidence="2">The sequence shown here is derived from an EMBL/GenBank/DDBJ whole genome shotgun (WGS) entry which is preliminary data.</text>
</comment>
<dbReference type="Pfam" id="PF07734">
    <property type="entry name" value="FBA_1"/>
    <property type="match status" value="1"/>
</dbReference>
<dbReference type="PANTHER" id="PTHR31672">
    <property type="entry name" value="BNACNNG10540D PROTEIN"/>
    <property type="match status" value="1"/>
</dbReference>
<keyword evidence="3" id="KW-1185">Reference proteome</keyword>
<dbReference type="CDD" id="cd22157">
    <property type="entry name" value="F-box_AtFBW1-like"/>
    <property type="match status" value="1"/>
</dbReference>
<dbReference type="SMART" id="SM00256">
    <property type="entry name" value="FBOX"/>
    <property type="match status" value="1"/>
</dbReference>
<dbReference type="AlphaFoldDB" id="A0AAD7VGE9"/>
<dbReference type="InterPro" id="IPR001810">
    <property type="entry name" value="F-box_dom"/>
</dbReference>
<dbReference type="SUPFAM" id="SSF81383">
    <property type="entry name" value="F-box domain"/>
    <property type="match status" value="1"/>
</dbReference>
<sequence length="400" mass="45853">MVKNEDMPTDLVADILARLPAKPLMRFKCVQKSWYSLIQNPRFVAKHLLCFNKKDNIKGVDHLLVKRTRPATFDSSDQCRKAFISLLSFNQVTNHTSLNLLDLPYYQNNVTHIQILGPCNGIYCLYSIPISLINPSTRELKVVPNYPIRSSPGTYNLQSYPGFGFDPKTNDYKVVLLMDSWREDTNENLGWLAEIYSLKSNCWRQVDCPVPASISIWCESWIHCYVHRAYHWWGYDDVGDLILAFDISDEMFRTIRGPNLGISSEEIAGIVASFKESISVITYPREGTEKYFDVWVMEDYGKEESWTKQLRIGPILDVERPLGFWRNRQLLLEDSNGRMVLYDPDAEEIKNLVVHGERSSLQAAIYMESLVSLRGETEENQAGISYVDIVPDPIVDGSSV</sequence>
<dbReference type="Pfam" id="PF00646">
    <property type="entry name" value="F-box"/>
    <property type="match status" value="1"/>
</dbReference>
<dbReference type="PANTHER" id="PTHR31672:SF13">
    <property type="entry name" value="F-BOX PROTEIN CPR30-LIKE"/>
    <property type="match status" value="1"/>
</dbReference>
<feature type="domain" description="F-box" evidence="1">
    <location>
        <begin position="1"/>
        <end position="48"/>
    </location>
</feature>
<proteinExistence type="predicted"/>
<evidence type="ECO:0000259" key="1">
    <source>
        <dbReference type="PROSITE" id="PS50181"/>
    </source>
</evidence>
<accession>A0AAD7VGE9</accession>
<gene>
    <name evidence="2" type="ORF">O6P43_004689</name>
</gene>
<dbReference type="InterPro" id="IPR017451">
    <property type="entry name" value="F-box-assoc_interact_dom"/>
</dbReference>
<dbReference type="PROSITE" id="PS50181">
    <property type="entry name" value="FBOX"/>
    <property type="match status" value="1"/>
</dbReference>
<organism evidence="2 3">
    <name type="scientific">Quillaja saponaria</name>
    <name type="common">Soap bark tree</name>
    <dbReference type="NCBI Taxonomy" id="32244"/>
    <lineage>
        <taxon>Eukaryota</taxon>
        <taxon>Viridiplantae</taxon>
        <taxon>Streptophyta</taxon>
        <taxon>Embryophyta</taxon>
        <taxon>Tracheophyta</taxon>
        <taxon>Spermatophyta</taxon>
        <taxon>Magnoliopsida</taxon>
        <taxon>eudicotyledons</taxon>
        <taxon>Gunneridae</taxon>
        <taxon>Pentapetalae</taxon>
        <taxon>rosids</taxon>
        <taxon>fabids</taxon>
        <taxon>Fabales</taxon>
        <taxon>Quillajaceae</taxon>
        <taxon>Quillaja</taxon>
    </lineage>
</organism>
<evidence type="ECO:0000313" key="3">
    <source>
        <dbReference type="Proteomes" id="UP001163823"/>
    </source>
</evidence>
<name>A0AAD7VGE9_QUISA</name>
<dbReference type="InterPro" id="IPR050796">
    <property type="entry name" value="SCF_F-box_component"/>
</dbReference>